<evidence type="ECO:0000256" key="7">
    <source>
        <dbReference type="RuleBase" id="RU004320"/>
    </source>
</evidence>
<dbReference type="NCBIfam" id="TIGR00447">
    <property type="entry name" value="pth"/>
    <property type="match status" value="1"/>
</dbReference>
<dbReference type="Gene3D" id="3.40.50.1470">
    <property type="entry name" value="Peptidyl-tRNA hydrolase"/>
    <property type="match status" value="1"/>
</dbReference>
<keyword evidence="4" id="KW-0694">RNA-binding</keyword>
<dbReference type="InterPro" id="IPR018171">
    <property type="entry name" value="Pept_tRNA_hydro_CS"/>
</dbReference>
<dbReference type="KEGG" id="bgt:106074004"/>
<dbReference type="PROSITE" id="PS01195">
    <property type="entry name" value="PEPT_TRNA_HYDROL_1"/>
    <property type="match status" value="1"/>
</dbReference>
<protein>
    <recommendedName>
        <fullName evidence="1 6">Peptidyl-tRNA hydrolase</fullName>
        <ecNumber evidence="1 6">3.1.1.29</ecNumber>
    </recommendedName>
</protein>
<evidence type="ECO:0000256" key="5">
    <source>
        <dbReference type="ARBA" id="ARBA00038063"/>
    </source>
</evidence>
<dbReference type="VEuPathDB" id="VectorBase:BGLB026113"/>
<dbReference type="PANTHER" id="PTHR17224">
    <property type="entry name" value="PEPTIDYL-TRNA HYDROLASE"/>
    <property type="match status" value="1"/>
</dbReference>
<dbReference type="EnsemblMetazoa" id="BGLB026113-RA">
    <property type="protein sequence ID" value="BGLB026113-PA"/>
    <property type="gene ID" value="BGLB026113"/>
</dbReference>
<comment type="similarity">
    <text evidence="5 7">Belongs to the PTH family.</text>
</comment>
<dbReference type="GO" id="GO:0004045">
    <property type="term" value="F:peptidyl-tRNA hydrolase activity"/>
    <property type="evidence" value="ECO:0007669"/>
    <property type="project" value="UniProtKB-EC"/>
</dbReference>
<dbReference type="EC" id="3.1.1.29" evidence="1 6"/>
<accession>A0A2C9L277</accession>
<evidence type="ECO:0000256" key="6">
    <source>
        <dbReference type="RuleBase" id="RU000673"/>
    </source>
</evidence>
<dbReference type="InterPro" id="IPR036416">
    <property type="entry name" value="Pept_tRNA_hydro_sf"/>
</dbReference>
<dbReference type="Proteomes" id="UP000076420">
    <property type="component" value="Unassembled WGS sequence"/>
</dbReference>
<dbReference type="STRING" id="6526.A0A2C9L277"/>
<comment type="catalytic activity">
    <reaction evidence="6">
        <text>an N-acyl-L-alpha-aminoacyl-tRNA + H2O = an N-acyl-L-amino acid + a tRNA + H(+)</text>
        <dbReference type="Rhea" id="RHEA:54448"/>
        <dbReference type="Rhea" id="RHEA-COMP:10123"/>
        <dbReference type="Rhea" id="RHEA-COMP:13883"/>
        <dbReference type="ChEBI" id="CHEBI:15377"/>
        <dbReference type="ChEBI" id="CHEBI:15378"/>
        <dbReference type="ChEBI" id="CHEBI:59874"/>
        <dbReference type="ChEBI" id="CHEBI:78442"/>
        <dbReference type="ChEBI" id="CHEBI:138191"/>
        <dbReference type="EC" id="3.1.1.29"/>
    </reaction>
</comment>
<dbReference type="InterPro" id="IPR001328">
    <property type="entry name" value="Pept_tRNA_hydro"/>
</dbReference>
<evidence type="ECO:0000313" key="9">
    <source>
        <dbReference type="Proteomes" id="UP000076420"/>
    </source>
</evidence>
<reference evidence="8" key="1">
    <citation type="submission" date="2020-05" db="UniProtKB">
        <authorList>
            <consortium name="EnsemblMetazoa"/>
        </authorList>
    </citation>
    <scope>IDENTIFICATION</scope>
    <source>
        <strain evidence="8">BB02</strain>
    </source>
</reference>
<dbReference type="CDD" id="cd00462">
    <property type="entry name" value="PTH"/>
    <property type="match status" value="1"/>
</dbReference>
<evidence type="ECO:0000256" key="3">
    <source>
        <dbReference type="ARBA" id="ARBA00022801"/>
    </source>
</evidence>
<name>A0A2C9L277_BIOGL</name>
<gene>
    <name evidence="8" type="primary">106074004</name>
</gene>
<dbReference type="FunFam" id="3.40.50.1470:FF:000001">
    <property type="entry name" value="Peptidyl-tRNA hydrolase"/>
    <property type="match status" value="1"/>
</dbReference>
<keyword evidence="3 6" id="KW-0378">Hydrolase</keyword>
<evidence type="ECO:0000313" key="8">
    <source>
        <dbReference type="EnsemblMetazoa" id="BGLB026113-PA"/>
    </source>
</evidence>
<keyword evidence="2" id="KW-0820">tRNA-binding</keyword>
<dbReference type="AlphaFoldDB" id="A0A2C9L277"/>
<evidence type="ECO:0000256" key="2">
    <source>
        <dbReference type="ARBA" id="ARBA00022555"/>
    </source>
</evidence>
<dbReference type="SUPFAM" id="SSF53178">
    <property type="entry name" value="Peptidyl-tRNA hydrolase-like"/>
    <property type="match status" value="1"/>
</dbReference>
<dbReference type="Pfam" id="PF01195">
    <property type="entry name" value="Pept_tRNA_hydro"/>
    <property type="match status" value="1"/>
</dbReference>
<organism evidence="8 9">
    <name type="scientific">Biomphalaria glabrata</name>
    <name type="common">Bloodfluke planorb</name>
    <name type="synonym">Freshwater snail</name>
    <dbReference type="NCBI Taxonomy" id="6526"/>
    <lineage>
        <taxon>Eukaryota</taxon>
        <taxon>Metazoa</taxon>
        <taxon>Spiralia</taxon>
        <taxon>Lophotrochozoa</taxon>
        <taxon>Mollusca</taxon>
        <taxon>Gastropoda</taxon>
        <taxon>Heterobranchia</taxon>
        <taxon>Euthyneura</taxon>
        <taxon>Panpulmonata</taxon>
        <taxon>Hygrophila</taxon>
        <taxon>Lymnaeoidea</taxon>
        <taxon>Planorbidae</taxon>
        <taxon>Biomphalaria</taxon>
    </lineage>
</organism>
<evidence type="ECO:0000256" key="1">
    <source>
        <dbReference type="ARBA" id="ARBA00013260"/>
    </source>
</evidence>
<sequence>MKLIVGLGNPGAQYENNRHNIGFKVIDAFASKHNLSLNKEKFNGIFYKGDDFIIAKPLTFMNLSGDFVQAISSFFKINIQDILVIYDDMDHEVGKAVMKPKGSSGGQNGIKDIIAKLGTDSVQRMKVGIGRPTNGKIAADHVLANFSKEEVEKLNLVKDKLVK</sequence>
<dbReference type="VEuPathDB" id="VectorBase:BGLAX_051124"/>
<dbReference type="GO" id="GO:0000049">
    <property type="term" value="F:tRNA binding"/>
    <property type="evidence" value="ECO:0007669"/>
    <property type="project" value="UniProtKB-KW"/>
</dbReference>
<dbReference type="PANTHER" id="PTHR17224:SF1">
    <property type="entry name" value="PEPTIDYL-TRNA HYDROLASE"/>
    <property type="match status" value="1"/>
</dbReference>
<dbReference type="HAMAP" id="MF_00083">
    <property type="entry name" value="Pept_tRNA_hydro_bact"/>
    <property type="match status" value="1"/>
</dbReference>
<proteinExistence type="inferred from homology"/>
<evidence type="ECO:0000256" key="4">
    <source>
        <dbReference type="ARBA" id="ARBA00022884"/>
    </source>
</evidence>